<name>A0A2Z6PE67_TRISU</name>
<keyword evidence="4" id="KW-0863">Zinc-finger</keyword>
<protein>
    <recommendedName>
        <fullName evidence="10">Rrn7/TAF1B N-terminal cyclin domain-containing protein</fullName>
    </recommendedName>
</protein>
<keyword evidence="6" id="KW-0805">Transcription regulation</keyword>
<evidence type="ECO:0000313" key="11">
    <source>
        <dbReference type="EMBL" id="GAU42047.1"/>
    </source>
</evidence>
<keyword evidence="7" id="KW-0238">DNA-binding</keyword>
<organism evidence="11 12">
    <name type="scientific">Trifolium subterraneum</name>
    <name type="common">Subterranean clover</name>
    <dbReference type="NCBI Taxonomy" id="3900"/>
    <lineage>
        <taxon>Eukaryota</taxon>
        <taxon>Viridiplantae</taxon>
        <taxon>Streptophyta</taxon>
        <taxon>Embryophyta</taxon>
        <taxon>Tracheophyta</taxon>
        <taxon>Spermatophyta</taxon>
        <taxon>Magnoliopsida</taxon>
        <taxon>eudicotyledons</taxon>
        <taxon>Gunneridae</taxon>
        <taxon>Pentapetalae</taxon>
        <taxon>rosids</taxon>
        <taxon>fabids</taxon>
        <taxon>Fabales</taxon>
        <taxon>Fabaceae</taxon>
        <taxon>Papilionoideae</taxon>
        <taxon>50 kb inversion clade</taxon>
        <taxon>NPAAA clade</taxon>
        <taxon>Hologalegina</taxon>
        <taxon>IRL clade</taxon>
        <taxon>Trifolieae</taxon>
        <taxon>Trifolium</taxon>
    </lineage>
</organism>
<evidence type="ECO:0000256" key="9">
    <source>
        <dbReference type="ARBA" id="ARBA00023242"/>
    </source>
</evidence>
<dbReference type="PANTHER" id="PTHR31576:SF2">
    <property type="entry name" value="TATA BOX-BINDING PROTEIN-ASSOCIATED FACTOR RNA POLYMERASE I SUBUNIT B"/>
    <property type="match status" value="1"/>
</dbReference>
<evidence type="ECO:0000256" key="2">
    <source>
        <dbReference type="ARBA" id="ARBA00006899"/>
    </source>
</evidence>
<accession>A0A2Z6PE67</accession>
<keyword evidence="9" id="KW-0539">Nucleus</keyword>
<dbReference type="Proteomes" id="UP000242715">
    <property type="component" value="Unassembled WGS sequence"/>
</dbReference>
<keyword evidence="5" id="KW-0862">Zinc</keyword>
<sequence>MDDVLTLTCQFCNYECEAVELDGFYYCSNCREQNLDVVDTGAEEGEGIGVGGIYLAKHKRRVYASYEAIDVPLSTPKDFGSKGVNFDVYIKEIRLRYVMGLQIMIELQCEALVKEFKVTPLICGLVGPIWLRLVSKAGIFDDNWADKEFHDSYLQKEGESEGKNKVGPHHIFKSLKNRIPLVCTVVVSYLACHIAREAIMPSDMIKWAREGKLPYFSAFVELERRIGYPTIACPISSSYMFRPQG</sequence>
<reference evidence="12" key="1">
    <citation type="journal article" date="2017" name="Front. Plant Sci.">
        <title>Climate Clever Clovers: New Paradigm to Reduce the Environmental Footprint of Ruminants by Breeding Low Methanogenic Forages Utilizing Haplotype Variation.</title>
        <authorList>
            <person name="Kaur P."/>
            <person name="Appels R."/>
            <person name="Bayer P.E."/>
            <person name="Keeble-Gagnere G."/>
            <person name="Wang J."/>
            <person name="Hirakawa H."/>
            <person name="Shirasawa K."/>
            <person name="Vercoe P."/>
            <person name="Stefanova K."/>
            <person name="Durmic Z."/>
            <person name="Nichols P."/>
            <person name="Revell C."/>
            <person name="Isobe S.N."/>
            <person name="Edwards D."/>
            <person name="Erskine W."/>
        </authorList>
    </citation>
    <scope>NUCLEOTIDE SEQUENCE [LARGE SCALE GENOMIC DNA]</scope>
    <source>
        <strain evidence="12">cv. Daliak</strain>
    </source>
</reference>
<dbReference type="GO" id="GO:0070860">
    <property type="term" value="C:RNA polymerase I core factor complex"/>
    <property type="evidence" value="ECO:0007669"/>
    <property type="project" value="InterPro"/>
</dbReference>
<dbReference type="Pfam" id="PF20644">
    <property type="entry name" value="Rrn7_cyclin_N"/>
    <property type="match status" value="1"/>
</dbReference>
<dbReference type="GO" id="GO:0001164">
    <property type="term" value="F:RNA polymerase I core promoter sequence-specific DNA binding"/>
    <property type="evidence" value="ECO:0007669"/>
    <property type="project" value="InterPro"/>
</dbReference>
<evidence type="ECO:0000256" key="7">
    <source>
        <dbReference type="ARBA" id="ARBA00023125"/>
    </source>
</evidence>
<dbReference type="PANTHER" id="PTHR31576">
    <property type="entry name" value="TATA BOX-BINDING PROTEIN-ASSOCIATED FACTOR RNA POLYMERASE I SUBUNIT B"/>
    <property type="match status" value="1"/>
</dbReference>
<keyword evidence="12" id="KW-1185">Reference proteome</keyword>
<evidence type="ECO:0000313" key="12">
    <source>
        <dbReference type="Proteomes" id="UP000242715"/>
    </source>
</evidence>
<evidence type="ECO:0000256" key="4">
    <source>
        <dbReference type="ARBA" id="ARBA00022771"/>
    </source>
</evidence>
<dbReference type="EMBL" id="DF973895">
    <property type="protein sequence ID" value="GAU42047.1"/>
    <property type="molecule type" value="Genomic_DNA"/>
</dbReference>
<feature type="domain" description="Rrn7/TAF1B N-terminal cyclin" evidence="10">
    <location>
        <begin position="101"/>
        <end position="219"/>
    </location>
</feature>
<feature type="non-terminal residue" evidence="11">
    <location>
        <position position="245"/>
    </location>
</feature>
<dbReference type="GO" id="GO:0008270">
    <property type="term" value="F:zinc ion binding"/>
    <property type="evidence" value="ECO:0007669"/>
    <property type="project" value="UniProtKB-KW"/>
</dbReference>
<dbReference type="AlphaFoldDB" id="A0A2Z6PE67"/>
<evidence type="ECO:0000256" key="1">
    <source>
        <dbReference type="ARBA" id="ARBA00004604"/>
    </source>
</evidence>
<dbReference type="GO" id="GO:0042790">
    <property type="term" value="P:nucleolar large rRNA transcription by RNA polymerase I"/>
    <property type="evidence" value="ECO:0007669"/>
    <property type="project" value="TreeGrafter"/>
</dbReference>
<evidence type="ECO:0000256" key="3">
    <source>
        <dbReference type="ARBA" id="ARBA00022723"/>
    </source>
</evidence>
<gene>
    <name evidence="11" type="ORF">TSUD_90810</name>
</gene>
<evidence type="ECO:0000256" key="8">
    <source>
        <dbReference type="ARBA" id="ARBA00023163"/>
    </source>
</evidence>
<keyword evidence="3" id="KW-0479">Metal-binding</keyword>
<comment type="subcellular location">
    <subcellularLocation>
        <location evidence="1">Nucleus</location>
        <location evidence="1">Nucleolus</location>
    </subcellularLocation>
</comment>
<proteinExistence type="inferred from homology"/>
<evidence type="ECO:0000259" key="10">
    <source>
        <dbReference type="Pfam" id="PF20644"/>
    </source>
</evidence>
<evidence type="ECO:0000256" key="6">
    <source>
        <dbReference type="ARBA" id="ARBA00023015"/>
    </source>
</evidence>
<dbReference type="OrthoDB" id="10069252at2759"/>
<dbReference type="InterPro" id="IPR033599">
    <property type="entry name" value="TAF1B/Rrn7"/>
</dbReference>
<comment type="similarity">
    <text evidence="2">Belongs to the RRN7/TAF1B family.</text>
</comment>
<dbReference type="InterPro" id="IPR048540">
    <property type="entry name" value="Rrn7_cyclin_N"/>
</dbReference>
<keyword evidence="8" id="KW-0804">Transcription</keyword>
<evidence type="ECO:0000256" key="5">
    <source>
        <dbReference type="ARBA" id="ARBA00022833"/>
    </source>
</evidence>